<protein>
    <submittedName>
        <fullName evidence="1">Uncharacterized protein</fullName>
    </submittedName>
</protein>
<organism evidence="1 2">
    <name type="scientific">Helicobacter trogontum</name>
    <dbReference type="NCBI Taxonomy" id="50960"/>
    <lineage>
        <taxon>Bacteria</taxon>
        <taxon>Pseudomonadati</taxon>
        <taxon>Campylobacterota</taxon>
        <taxon>Epsilonproteobacteria</taxon>
        <taxon>Campylobacterales</taxon>
        <taxon>Helicobacteraceae</taxon>
        <taxon>Helicobacter</taxon>
    </lineage>
</organism>
<name>A0A4U8SDJ4_9HELI</name>
<dbReference type="Proteomes" id="UP000029878">
    <property type="component" value="Unassembled WGS sequence"/>
</dbReference>
<comment type="caution">
    <text evidence="1">The sequence shown here is derived from an EMBL/GenBank/DDBJ whole genome shotgun (WGS) entry which is preliminary data.</text>
</comment>
<dbReference type="RefSeq" id="WP_104696491.1">
    <property type="nucleotide sequence ID" value="NZ_FZNG01000027.1"/>
</dbReference>
<sequence length="124" mass="14189">MDLNTLEKMGDEEMAGKIASISAVLKIFGGHLLGKIASSPLKFARLLKFSFKIKKEVDKTKDEQDMGKKIDNTLAILKIVLDYRKTNPNEMEVLFEMLEEIVQKYQENPNMKQEILNLIDTRGK</sequence>
<reference evidence="1 2" key="1">
    <citation type="journal article" date="2014" name="Genome Announc.">
        <title>Draft genome sequences of eight enterohepatic helicobacter species isolated from both laboratory and wild rodents.</title>
        <authorList>
            <person name="Sheh A."/>
            <person name="Shen Z."/>
            <person name="Fox J.G."/>
        </authorList>
    </citation>
    <scope>NUCLEOTIDE SEQUENCE [LARGE SCALE GENOMIC DNA]</scope>
    <source>
        <strain evidence="1 2">ATCC 700114</strain>
    </source>
</reference>
<evidence type="ECO:0000313" key="1">
    <source>
        <dbReference type="EMBL" id="TLD84213.1"/>
    </source>
</evidence>
<dbReference type="AlphaFoldDB" id="A0A4U8SDJ4"/>
<dbReference type="OrthoDB" id="9910015at2"/>
<accession>A0A4U8SDJ4</accession>
<proteinExistence type="predicted"/>
<evidence type="ECO:0000313" key="2">
    <source>
        <dbReference type="Proteomes" id="UP000029878"/>
    </source>
</evidence>
<dbReference type="EMBL" id="JRPL02000004">
    <property type="protein sequence ID" value="TLD84213.1"/>
    <property type="molecule type" value="Genomic_DNA"/>
</dbReference>
<gene>
    <name evidence="1" type="ORF">LS81_003165</name>
</gene>